<organism evidence="8 9">
    <name type="scientific">Orrella daihaiensis</name>
    <dbReference type="NCBI Taxonomy" id="2782176"/>
    <lineage>
        <taxon>Bacteria</taxon>
        <taxon>Pseudomonadati</taxon>
        <taxon>Pseudomonadota</taxon>
        <taxon>Betaproteobacteria</taxon>
        <taxon>Burkholderiales</taxon>
        <taxon>Alcaligenaceae</taxon>
        <taxon>Orrella</taxon>
    </lineage>
</organism>
<dbReference type="PRINTS" id="PR00147">
    <property type="entry name" value="DNAPHOTLYASE"/>
</dbReference>
<evidence type="ECO:0000256" key="5">
    <source>
        <dbReference type="ARBA" id="ARBA00022991"/>
    </source>
</evidence>
<dbReference type="EMBL" id="CP063982">
    <property type="protein sequence ID" value="UOD51641.1"/>
    <property type="molecule type" value="Genomic_DNA"/>
</dbReference>
<dbReference type="Gene3D" id="1.10.579.10">
    <property type="entry name" value="DNA Cyclobutane Dipyrimidine Photolyase, subunit A, domain 3"/>
    <property type="match status" value="1"/>
</dbReference>
<keyword evidence="9" id="KW-1185">Reference proteome</keyword>
<dbReference type="InterPro" id="IPR005101">
    <property type="entry name" value="Cryptochr/Photolyase_FAD-bd"/>
</dbReference>
<name>A0ABY4APU7_9BURK</name>
<keyword evidence="3 6" id="KW-0285">Flavoprotein</keyword>
<dbReference type="PANTHER" id="PTHR11455">
    <property type="entry name" value="CRYPTOCHROME"/>
    <property type="match status" value="1"/>
</dbReference>
<evidence type="ECO:0000256" key="2">
    <source>
        <dbReference type="ARBA" id="ARBA00017881"/>
    </source>
</evidence>
<evidence type="ECO:0000256" key="1">
    <source>
        <dbReference type="ARBA" id="ARBA00005862"/>
    </source>
</evidence>
<keyword evidence="4 6" id="KW-0274">FAD</keyword>
<dbReference type="InterPro" id="IPR014729">
    <property type="entry name" value="Rossmann-like_a/b/a_fold"/>
</dbReference>
<dbReference type="Gene3D" id="1.25.40.80">
    <property type="match status" value="1"/>
</dbReference>
<protein>
    <recommendedName>
        <fullName evidence="2 6">Cryptochrome DASH</fullName>
    </recommendedName>
</protein>
<dbReference type="InterPro" id="IPR036155">
    <property type="entry name" value="Crypto/Photolyase_N_sf"/>
</dbReference>
<evidence type="ECO:0000259" key="7">
    <source>
        <dbReference type="PROSITE" id="PS51645"/>
    </source>
</evidence>
<dbReference type="PROSITE" id="PS51645">
    <property type="entry name" value="PHR_CRY_ALPHA_BETA"/>
    <property type="match status" value="1"/>
</dbReference>
<dbReference type="Pfam" id="PF03441">
    <property type="entry name" value="FAD_binding_7"/>
    <property type="match status" value="1"/>
</dbReference>
<comment type="similarity">
    <text evidence="1 6">Belongs to the DNA photolyase class-1 family.</text>
</comment>
<dbReference type="InterPro" id="IPR002081">
    <property type="entry name" value="Cryptochrome/DNA_photolyase_1"/>
</dbReference>
<keyword evidence="5 6" id="KW-0157">Chromophore</keyword>
<accession>A0ABY4APU7</accession>
<dbReference type="NCBIfam" id="TIGR02765">
    <property type="entry name" value="crypto_DASH"/>
    <property type="match status" value="1"/>
</dbReference>
<dbReference type="SUPFAM" id="SSF52425">
    <property type="entry name" value="Cryptochrome/photolyase, N-terminal domain"/>
    <property type="match status" value="1"/>
</dbReference>
<dbReference type="PANTHER" id="PTHR11455:SF22">
    <property type="entry name" value="CRYPTOCHROME DASH"/>
    <property type="match status" value="1"/>
</dbReference>
<dbReference type="SUPFAM" id="SSF48173">
    <property type="entry name" value="Cryptochrome/photolyase FAD-binding domain"/>
    <property type="match status" value="1"/>
</dbReference>
<comment type="function">
    <text evidence="6">May have a photoreceptor function.</text>
</comment>
<evidence type="ECO:0000313" key="8">
    <source>
        <dbReference type="EMBL" id="UOD51641.1"/>
    </source>
</evidence>
<evidence type="ECO:0000256" key="3">
    <source>
        <dbReference type="ARBA" id="ARBA00022630"/>
    </source>
</evidence>
<dbReference type="InterPro" id="IPR036134">
    <property type="entry name" value="Crypto/Photolyase_FAD-like_sf"/>
</dbReference>
<dbReference type="Proteomes" id="UP000831607">
    <property type="component" value="Chromosome"/>
</dbReference>
<dbReference type="Pfam" id="PF00875">
    <property type="entry name" value="DNA_photolyase"/>
    <property type="match status" value="1"/>
</dbReference>
<sequence length="432" mass="48400">MMTIIYWFRRDRRLSDNPALTKAVALASQTSSALLPVTLKDDNPVTPWGFTRFGCHRLAFEAQSLAGLQKALQGLGSDLYQPSISGVSGLIDLAKRMDATLIVCEAIHAPEESDEINLLKDAGLEVISVEQSALLPGESLPFEINQTPIVFSDFRRLVEKAKCRPRTPLDSPSKLPAPPEFTGDLRPYAGAIDLPALDARSAFPYQADGWHADQNAAQAHLTRYFSSNLPQRYKQTRNGLIGTDYSTKFSPWLAVGAISAAQIWQALQTHEATHGSNESTYWIWFELLWRDHFQLMMQRFPTELFARSGLVKHPIQSRSPNTQGFKRWCSGNTGNAFIDAAMRELAATGYLSNRMRQNVASFLIHDLHGDWLAGAAWFEHCLIDFDVRSNQGNWAYIAGVGTDPRGGRRFNPQKQAHDYDRNAAYQQLWSMP</sequence>
<feature type="domain" description="Photolyase/cryptochrome alpha/beta" evidence="7">
    <location>
        <begin position="2"/>
        <end position="134"/>
    </location>
</feature>
<gene>
    <name evidence="8" type="ORF">DHf2319_09090</name>
</gene>
<dbReference type="InterPro" id="IPR014133">
    <property type="entry name" value="Cry_DASH"/>
</dbReference>
<reference evidence="8 9" key="1">
    <citation type="submission" date="2020-11" db="EMBL/GenBank/DDBJ databases">
        <title>Algicoccus daihaiensis sp.nov., isolated from Daihai Lake in Inner Mongolia.</title>
        <authorList>
            <person name="Kai J."/>
        </authorList>
    </citation>
    <scope>NUCLEOTIDE SEQUENCE [LARGE SCALE GENOMIC DNA]</scope>
    <source>
        <strain evidence="9">f23</strain>
    </source>
</reference>
<comment type="cofactor">
    <cofactor evidence="6">
        <name>(6R)-5,10-methylene-5,6,7,8-tetrahydrofolate</name>
        <dbReference type="ChEBI" id="CHEBI:15636"/>
    </cofactor>
    <text evidence="6">Binds 1 5,10-methenyltetrahydrofolate (MTHF) per subunit.</text>
</comment>
<comment type="cofactor">
    <cofactor evidence="6">
        <name>FAD</name>
        <dbReference type="ChEBI" id="CHEBI:57692"/>
    </cofactor>
    <text evidence="6">Binds 1 FAD per subunit.</text>
</comment>
<evidence type="ECO:0000256" key="6">
    <source>
        <dbReference type="RuleBase" id="RU367151"/>
    </source>
</evidence>
<evidence type="ECO:0000256" key="4">
    <source>
        <dbReference type="ARBA" id="ARBA00022827"/>
    </source>
</evidence>
<evidence type="ECO:0000313" key="9">
    <source>
        <dbReference type="Proteomes" id="UP000831607"/>
    </source>
</evidence>
<dbReference type="Gene3D" id="3.40.50.620">
    <property type="entry name" value="HUPs"/>
    <property type="match status" value="1"/>
</dbReference>
<proteinExistence type="inferred from homology"/>
<dbReference type="InterPro" id="IPR006050">
    <property type="entry name" value="DNA_photolyase_N"/>
</dbReference>